<dbReference type="InterPro" id="IPR054722">
    <property type="entry name" value="PolX-like_BBD"/>
</dbReference>
<sequence length="403" mass="43958">MSTPSSSGLPFPNISSKSSSLWVLDSGTSHHMSLSSSSFVSMCHSPSSVSVITADSTPMPLAGVGSICTPYLSLFNVYCIPKLTMNLIFNEVAKRKHRHIVGTARSLLLSAGVPSAFWGKVVLTVATTNDTTHGISDAPPSTDDASMPPSSVILTPLVIADPLPSRYPKHISSLHNLCEPTSYTEILGICATSASVRALLVLVGFIKSKQGHMVQLSTTKLVASARQWHISQMEVKNIFLNGDLKKEVYMVPSPSISHNPREVCRLKKAFAHDSALFVKSISVGHILLSLYVDDMIITSDDVDDTWTVDTPLELNVRYASTNGTRLPDPTLYQTLVGSLIYLTITRPDISYVVHIVNQFIAFPTTIHWVVVLRILCYLWGTLCQSLVFPLTSFLELCAYCDAD</sequence>
<evidence type="ECO:0000259" key="1">
    <source>
        <dbReference type="Pfam" id="PF22936"/>
    </source>
</evidence>
<protein>
    <submittedName>
        <fullName evidence="2">Retrovirus-related Pol polyprotein from transposon RE1</fullName>
    </submittedName>
</protein>
<proteinExistence type="predicted"/>
<dbReference type="PANTHER" id="PTHR11439:SF461">
    <property type="entry name" value="OS10G0432200 PROTEIN"/>
    <property type="match status" value="1"/>
</dbReference>
<organism evidence="2 3">
    <name type="scientific">Vitis vinifera</name>
    <name type="common">Grape</name>
    <dbReference type="NCBI Taxonomy" id="29760"/>
    <lineage>
        <taxon>Eukaryota</taxon>
        <taxon>Viridiplantae</taxon>
        <taxon>Streptophyta</taxon>
        <taxon>Embryophyta</taxon>
        <taxon>Tracheophyta</taxon>
        <taxon>Spermatophyta</taxon>
        <taxon>Magnoliopsida</taxon>
        <taxon>eudicotyledons</taxon>
        <taxon>Gunneridae</taxon>
        <taxon>Pentapetalae</taxon>
        <taxon>rosids</taxon>
        <taxon>Vitales</taxon>
        <taxon>Vitaceae</taxon>
        <taxon>Viteae</taxon>
        <taxon>Vitis</taxon>
    </lineage>
</organism>
<reference evidence="2 3" key="1">
    <citation type="journal article" date="2018" name="PLoS Genet.">
        <title>Population sequencing reveals clonal diversity and ancestral inbreeding in the grapevine cultivar Chardonnay.</title>
        <authorList>
            <person name="Roach M.J."/>
            <person name="Johnson D.L."/>
            <person name="Bohlmann J."/>
            <person name="van Vuuren H.J."/>
            <person name="Jones S.J."/>
            <person name="Pretorius I.S."/>
            <person name="Schmidt S.A."/>
            <person name="Borneman A.R."/>
        </authorList>
    </citation>
    <scope>NUCLEOTIDE SEQUENCE [LARGE SCALE GENOMIC DNA]</scope>
    <source>
        <strain evidence="3">cv. Chardonnay</strain>
        <tissue evidence="2">Leaf</tissue>
    </source>
</reference>
<name>A0A438BU73_VITVI</name>
<feature type="domain" description="Retrovirus-related Pol polyprotein from transposon TNT 1-94-like beta-barrel" evidence="1">
    <location>
        <begin position="22"/>
        <end position="91"/>
    </location>
</feature>
<dbReference type="AlphaFoldDB" id="A0A438BU73"/>
<dbReference type="Proteomes" id="UP000288805">
    <property type="component" value="Unassembled WGS sequence"/>
</dbReference>
<accession>A0A438BU73</accession>
<dbReference type="EMBL" id="QGNW01002617">
    <property type="protein sequence ID" value="RVW14512.1"/>
    <property type="molecule type" value="Genomic_DNA"/>
</dbReference>
<evidence type="ECO:0000313" key="2">
    <source>
        <dbReference type="EMBL" id="RVW14512.1"/>
    </source>
</evidence>
<gene>
    <name evidence="2" type="primary">RE1_2367</name>
    <name evidence="2" type="ORF">CK203_077229</name>
</gene>
<evidence type="ECO:0000313" key="3">
    <source>
        <dbReference type="Proteomes" id="UP000288805"/>
    </source>
</evidence>
<dbReference type="Pfam" id="PF22936">
    <property type="entry name" value="Pol_BBD"/>
    <property type="match status" value="1"/>
</dbReference>
<comment type="caution">
    <text evidence="2">The sequence shown here is derived from an EMBL/GenBank/DDBJ whole genome shotgun (WGS) entry which is preliminary data.</text>
</comment>
<dbReference type="PANTHER" id="PTHR11439">
    <property type="entry name" value="GAG-POL-RELATED RETROTRANSPOSON"/>
    <property type="match status" value="1"/>
</dbReference>